<dbReference type="Proteomes" id="UP000501063">
    <property type="component" value="Plasmid pPniHBP1_2"/>
</dbReference>
<organism evidence="2 3">
    <name type="scientific">Pseudomonas nitroreducens</name>
    <dbReference type="NCBI Taxonomy" id="46680"/>
    <lineage>
        <taxon>Bacteria</taxon>
        <taxon>Pseudomonadati</taxon>
        <taxon>Pseudomonadota</taxon>
        <taxon>Gammaproteobacteria</taxon>
        <taxon>Pseudomonadales</taxon>
        <taxon>Pseudomonadaceae</taxon>
        <taxon>Pseudomonas</taxon>
    </lineage>
</organism>
<keyword evidence="2" id="KW-0614">Plasmid</keyword>
<feature type="transmembrane region" description="Helical" evidence="1">
    <location>
        <begin position="71"/>
        <end position="88"/>
    </location>
</feature>
<sequence>MQKLPVDPTSSRSSLLDCLATLAWHSWAILRFKHKGEGLGKLTRRQHAWLIIVATLVVVAATYLAPGIKDAKHLVLIGLWFVALTMLVKASGPRALEGWTCLFLVTEPICLVLRYLPAGGVLDQVLGAWVLGAGIFFVWRCDSRKGGAGRGQA</sequence>
<dbReference type="KEGG" id="pnt:G5B91_32715"/>
<dbReference type="RefSeq" id="WP_024766041.1">
    <property type="nucleotide sequence ID" value="NZ_CP049141.1"/>
</dbReference>
<proteinExistence type="predicted"/>
<gene>
    <name evidence="2" type="ORF">G5B91_32715</name>
</gene>
<evidence type="ECO:0000313" key="3">
    <source>
        <dbReference type="Proteomes" id="UP000501063"/>
    </source>
</evidence>
<keyword evidence="1" id="KW-0812">Transmembrane</keyword>
<keyword evidence="1" id="KW-1133">Transmembrane helix</keyword>
<dbReference type="AlphaFoldDB" id="A0A6G6J9G4"/>
<evidence type="ECO:0000256" key="1">
    <source>
        <dbReference type="SAM" id="Phobius"/>
    </source>
</evidence>
<evidence type="ECO:0000313" key="2">
    <source>
        <dbReference type="EMBL" id="QIE91121.1"/>
    </source>
</evidence>
<reference evidence="2 3" key="1">
    <citation type="submission" date="2020-02" db="EMBL/GenBank/DDBJ databases">
        <title>Integrative conjugative elements (ICEs) and plasmids drive adaptation of Pseudomonas nitroreducens strain HBP1 to wastewater environment.</title>
        <authorList>
            <person name="Sentchilo V."/>
            <person name="Carraro N."/>
            <person name="Bertelli C."/>
            <person name="van der Meer J.R."/>
        </authorList>
    </citation>
    <scope>NUCLEOTIDE SEQUENCE [LARGE SCALE GENOMIC DNA]</scope>
    <source>
        <strain evidence="2 3">HBP1</strain>
        <plasmid evidence="3">ppnihbp1_2</plasmid>
    </source>
</reference>
<protein>
    <submittedName>
        <fullName evidence="2">Uncharacterized protein</fullName>
    </submittedName>
</protein>
<dbReference type="EMBL" id="CP049141">
    <property type="protein sequence ID" value="QIE91121.1"/>
    <property type="molecule type" value="Genomic_DNA"/>
</dbReference>
<feature type="transmembrane region" description="Helical" evidence="1">
    <location>
        <begin position="121"/>
        <end position="139"/>
    </location>
</feature>
<accession>A0A6G6J9G4</accession>
<name>A0A6G6J9G4_PSENT</name>
<feature type="transmembrane region" description="Helical" evidence="1">
    <location>
        <begin position="48"/>
        <end position="65"/>
    </location>
</feature>
<keyword evidence="1" id="KW-0472">Membrane</keyword>
<geneLocation type="plasmid" evidence="3">
    <name>ppnihbp1_2</name>
</geneLocation>